<evidence type="ECO:0000313" key="1">
    <source>
        <dbReference type="EMBL" id="GFH20996.1"/>
    </source>
</evidence>
<gene>
    <name evidence="1" type="ORF">HaLaN_18209</name>
</gene>
<dbReference type="EMBL" id="BLLF01001741">
    <property type="protein sequence ID" value="GFH20996.1"/>
    <property type="molecule type" value="Genomic_DNA"/>
</dbReference>
<evidence type="ECO:0000313" key="2">
    <source>
        <dbReference type="Proteomes" id="UP000485058"/>
    </source>
</evidence>
<protein>
    <submittedName>
        <fullName evidence="1">Uncharacterized protein</fullName>
    </submittedName>
</protein>
<keyword evidence="2" id="KW-1185">Reference proteome</keyword>
<dbReference type="AlphaFoldDB" id="A0A699ZQ54"/>
<organism evidence="1 2">
    <name type="scientific">Haematococcus lacustris</name>
    <name type="common">Green alga</name>
    <name type="synonym">Haematococcus pluvialis</name>
    <dbReference type="NCBI Taxonomy" id="44745"/>
    <lineage>
        <taxon>Eukaryota</taxon>
        <taxon>Viridiplantae</taxon>
        <taxon>Chlorophyta</taxon>
        <taxon>core chlorophytes</taxon>
        <taxon>Chlorophyceae</taxon>
        <taxon>CS clade</taxon>
        <taxon>Chlamydomonadales</taxon>
        <taxon>Haematococcaceae</taxon>
        <taxon>Haematococcus</taxon>
    </lineage>
</organism>
<reference evidence="1 2" key="1">
    <citation type="submission" date="2020-02" db="EMBL/GenBank/DDBJ databases">
        <title>Draft genome sequence of Haematococcus lacustris strain NIES-144.</title>
        <authorList>
            <person name="Morimoto D."/>
            <person name="Nakagawa S."/>
            <person name="Yoshida T."/>
            <person name="Sawayama S."/>
        </authorList>
    </citation>
    <scope>NUCLEOTIDE SEQUENCE [LARGE SCALE GENOMIC DNA]</scope>
    <source>
        <strain evidence="1 2">NIES-144</strain>
    </source>
</reference>
<proteinExistence type="predicted"/>
<feature type="non-terminal residue" evidence="1">
    <location>
        <position position="1"/>
    </location>
</feature>
<accession>A0A699ZQ54</accession>
<sequence>PQNFSAALGAISRFVTAPASWAADVPGTLDSTYGGARDYANK</sequence>
<feature type="non-terminal residue" evidence="1">
    <location>
        <position position="42"/>
    </location>
</feature>
<name>A0A699ZQ54_HAELA</name>
<dbReference type="Proteomes" id="UP000485058">
    <property type="component" value="Unassembled WGS sequence"/>
</dbReference>
<comment type="caution">
    <text evidence="1">The sequence shown here is derived from an EMBL/GenBank/DDBJ whole genome shotgun (WGS) entry which is preliminary data.</text>
</comment>